<dbReference type="GO" id="GO:0005737">
    <property type="term" value="C:cytoplasm"/>
    <property type="evidence" value="ECO:0007669"/>
    <property type="project" value="UniProtKB-SubCell"/>
</dbReference>
<dbReference type="InterPro" id="IPR004861">
    <property type="entry name" value="Siw14-like"/>
</dbReference>
<dbReference type="PANTHER" id="PTHR31126:SF74">
    <property type="entry name" value="TYROSINE-PROTEIN PHOSPHATASE-LIKE PROTEIN OCA2"/>
    <property type="match status" value="1"/>
</dbReference>
<proteinExistence type="predicted"/>
<evidence type="ECO:0008006" key="6">
    <source>
        <dbReference type="Google" id="ProtNLM"/>
    </source>
</evidence>
<comment type="subcellular location">
    <subcellularLocation>
        <location evidence="1">Cytoplasm</location>
    </subcellularLocation>
</comment>
<dbReference type="Proteomes" id="UP001355207">
    <property type="component" value="Chromosome 2"/>
</dbReference>
<evidence type="ECO:0000256" key="1">
    <source>
        <dbReference type="ARBA" id="ARBA00004496"/>
    </source>
</evidence>
<keyword evidence="3" id="KW-0378">Hydrolase</keyword>
<accession>A0AAX4JS80</accession>
<sequence length="196" mass="22368">MPSAIYVDQNDIDTPIPLVVVPPINFSLVVPGIYRSGHPNKKNFNFLKRLNLKNVIYLESLKDENEGESYRIDSLNFINENRINLFEFNLSKENNLFTLQGKQNLNDLLIIILNKQNYPILIHDDTGKNTSSLICSLIRKFQNWSLTSIFQESDLFAGPAGGSEGLGLGEAGMEFIASFDPKMFKYDKQYKPDWLD</sequence>
<keyword evidence="2" id="KW-0963">Cytoplasm</keyword>
<protein>
    <recommendedName>
        <fullName evidence="6">Cytoplasmic protein</fullName>
    </recommendedName>
</protein>
<keyword evidence="5" id="KW-1185">Reference proteome</keyword>
<dbReference type="GeneID" id="91092926"/>
<organism evidence="4 5">
    <name type="scientific">Kwoniella dendrophila CBS 6074</name>
    <dbReference type="NCBI Taxonomy" id="1295534"/>
    <lineage>
        <taxon>Eukaryota</taxon>
        <taxon>Fungi</taxon>
        <taxon>Dikarya</taxon>
        <taxon>Basidiomycota</taxon>
        <taxon>Agaricomycotina</taxon>
        <taxon>Tremellomycetes</taxon>
        <taxon>Tremellales</taxon>
        <taxon>Cryptococcaceae</taxon>
        <taxon>Kwoniella</taxon>
    </lineage>
</organism>
<dbReference type="InterPro" id="IPR029021">
    <property type="entry name" value="Prot-tyrosine_phosphatase-like"/>
</dbReference>
<dbReference type="Pfam" id="PF03162">
    <property type="entry name" value="Y_phosphatase2"/>
    <property type="match status" value="1"/>
</dbReference>
<dbReference type="SUPFAM" id="SSF52799">
    <property type="entry name" value="(Phosphotyrosine protein) phosphatases II"/>
    <property type="match status" value="1"/>
</dbReference>
<dbReference type="AlphaFoldDB" id="A0AAX4JS80"/>
<dbReference type="PANTHER" id="PTHR31126">
    <property type="entry name" value="TYROSINE-PROTEIN PHOSPHATASE"/>
    <property type="match status" value="1"/>
</dbReference>
<reference evidence="4 5" key="1">
    <citation type="submission" date="2024-01" db="EMBL/GenBank/DDBJ databases">
        <title>Comparative genomics of Cryptococcus and Kwoniella reveals pathogenesis evolution and contrasting modes of karyotype evolution via chromosome fusion or intercentromeric recombination.</title>
        <authorList>
            <person name="Coelho M.A."/>
            <person name="David-Palma M."/>
            <person name="Shea T."/>
            <person name="Bowers K."/>
            <person name="McGinley-Smith S."/>
            <person name="Mohammad A.W."/>
            <person name="Gnirke A."/>
            <person name="Yurkov A.M."/>
            <person name="Nowrousian M."/>
            <person name="Sun S."/>
            <person name="Cuomo C.A."/>
            <person name="Heitman J."/>
        </authorList>
    </citation>
    <scope>NUCLEOTIDE SEQUENCE [LARGE SCALE GENOMIC DNA]</scope>
    <source>
        <strain evidence="4 5">CBS 6074</strain>
    </source>
</reference>
<evidence type="ECO:0000313" key="5">
    <source>
        <dbReference type="Proteomes" id="UP001355207"/>
    </source>
</evidence>
<dbReference type="RefSeq" id="XP_066074128.1">
    <property type="nucleotide sequence ID" value="XM_066218031.1"/>
</dbReference>
<dbReference type="FunFam" id="3.90.190.10:FF:000035">
    <property type="entry name" value="Tyrosine phosphatase, putative"/>
    <property type="match status" value="1"/>
</dbReference>
<gene>
    <name evidence="4" type="ORF">L201_002254</name>
</gene>
<evidence type="ECO:0000256" key="3">
    <source>
        <dbReference type="ARBA" id="ARBA00022801"/>
    </source>
</evidence>
<evidence type="ECO:0000313" key="4">
    <source>
        <dbReference type="EMBL" id="WWC87365.1"/>
    </source>
</evidence>
<name>A0AAX4JS80_9TREE</name>
<dbReference type="GO" id="GO:0052840">
    <property type="term" value="F:inositol diphosphate tetrakisphosphate diphosphatase activity"/>
    <property type="evidence" value="ECO:0007669"/>
    <property type="project" value="TreeGrafter"/>
</dbReference>
<evidence type="ECO:0000256" key="2">
    <source>
        <dbReference type="ARBA" id="ARBA00022490"/>
    </source>
</evidence>
<dbReference type="EMBL" id="CP144099">
    <property type="protein sequence ID" value="WWC87365.1"/>
    <property type="molecule type" value="Genomic_DNA"/>
</dbReference>
<dbReference type="Gene3D" id="3.90.190.10">
    <property type="entry name" value="Protein tyrosine phosphatase superfamily"/>
    <property type="match status" value="1"/>
</dbReference>
<dbReference type="GO" id="GO:0016791">
    <property type="term" value="F:phosphatase activity"/>
    <property type="evidence" value="ECO:0007669"/>
    <property type="project" value="TreeGrafter"/>
</dbReference>